<sequence length="127" mass="14719">MNIEINGKGYELNFGMKFIKEMDKRHFIENNGVRFGNGINMLVVKLDQQDPLIIQDIVEAGLHQVKKDKPSTDDIEQAIEDMAEEKGLNEMTNDFLNELKKKRLLADKIKNTEENIEKEKKKRNQSA</sequence>
<dbReference type="AlphaFoldDB" id="A0A514LEE1"/>
<dbReference type="EMBL" id="CP035485">
    <property type="protein sequence ID" value="QDI90210.1"/>
    <property type="molecule type" value="Genomic_DNA"/>
</dbReference>
<keyword evidence="2" id="KW-1185">Reference proteome</keyword>
<dbReference type="InterPro" id="IPR024410">
    <property type="entry name" value="Phage_TAC_12"/>
</dbReference>
<gene>
    <name evidence="1" type="ORF">EPH95_02680</name>
</gene>
<dbReference type="Proteomes" id="UP000319756">
    <property type="component" value="Chromosome"/>
</dbReference>
<proteinExistence type="predicted"/>
<dbReference type="OrthoDB" id="2067392at2"/>
<name>A0A514LEE1_9BACI</name>
<dbReference type="RefSeq" id="WP_142087110.1">
    <property type="nucleotide sequence ID" value="NZ_CP035485.1"/>
</dbReference>
<dbReference type="KEGG" id="sale:EPH95_02680"/>
<organism evidence="1 2">
    <name type="scientific">Salicibibacter halophilus</name>
    <dbReference type="NCBI Taxonomy" id="2502791"/>
    <lineage>
        <taxon>Bacteria</taxon>
        <taxon>Bacillati</taxon>
        <taxon>Bacillota</taxon>
        <taxon>Bacilli</taxon>
        <taxon>Bacillales</taxon>
        <taxon>Bacillaceae</taxon>
        <taxon>Salicibibacter</taxon>
    </lineage>
</organism>
<reference evidence="2" key="1">
    <citation type="submission" date="2019-01" db="EMBL/GenBank/DDBJ databases">
        <title>Genomic analysis of Salicibibacter sp. NKC3-5.</title>
        <authorList>
            <person name="Oh Y.J."/>
        </authorList>
    </citation>
    <scope>NUCLEOTIDE SEQUENCE [LARGE SCALE GENOMIC DNA]</scope>
    <source>
        <strain evidence="2">NKC3-5</strain>
    </source>
</reference>
<accession>A0A514LEE1</accession>
<evidence type="ECO:0000313" key="1">
    <source>
        <dbReference type="EMBL" id="QDI90210.1"/>
    </source>
</evidence>
<dbReference type="Pfam" id="PF12363">
    <property type="entry name" value="Phage_TAC_12"/>
    <property type="match status" value="1"/>
</dbReference>
<evidence type="ECO:0008006" key="3">
    <source>
        <dbReference type="Google" id="ProtNLM"/>
    </source>
</evidence>
<protein>
    <recommendedName>
        <fullName evidence="3">Phage protein</fullName>
    </recommendedName>
</protein>
<evidence type="ECO:0000313" key="2">
    <source>
        <dbReference type="Proteomes" id="UP000319756"/>
    </source>
</evidence>